<evidence type="ECO:0000256" key="1">
    <source>
        <dbReference type="SAM" id="Phobius"/>
    </source>
</evidence>
<reference evidence="2" key="1">
    <citation type="journal article" date="2020" name="Nature">
        <title>Giant virus diversity and host interactions through global metagenomics.</title>
        <authorList>
            <person name="Schulz F."/>
            <person name="Roux S."/>
            <person name="Paez-Espino D."/>
            <person name="Jungbluth S."/>
            <person name="Walsh D.A."/>
            <person name="Denef V.J."/>
            <person name="McMahon K.D."/>
            <person name="Konstantinidis K.T."/>
            <person name="Eloe-Fadrosh E.A."/>
            <person name="Kyrpides N.C."/>
            <person name="Woyke T."/>
        </authorList>
    </citation>
    <scope>NUCLEOTIDE SEQUENCE</scope>
    <source>
        <strain evidence="2">GVMAG-M-3300025880-75</strain>
    </source>
</reference>
<protein>
    <submittedName>
        <fullName evidence="2">Uncharacterized protein</fullName>
    </submittedName>
</protein>
<sequence>MSIEPNQIEEKIKKLKFRWKNATEQYISSYPDFALGLNKVQNSRAYQSVLTTKKDINILQATLKGLLDTTGGFINYQSDNIDKAKKKYDDSKLDLETAVGNNKSGKPMKIDKYNENSKAYILASYYSIGILSTSYFIYRQLKQ</sequence>
<accession>A0A6C0JAU4</accession>
<keyword evidence="1" id="KW-1133">Transmembrane helix</keyword>
<keyword evidence="1" id="KW-0812">Transmembrane</keyword>
<feature type="transmembrane region" description="Helical" evidence="1">
    <location>
        <begin position="119"/>
        <end position="138"/>
    </location>
</feature>
<evidence type="ECO:0000313" key="2">
    <source>
        <dbReference type="EMBL" id="QHU02423.1"/>
    </source>
</evidence>
<proteinExistence type="predicted"/>
<keyword evidence="1" id="KW-0472">Membrane</keyword>
<name>A0A6C0JAU4_9ZZZZ</name>
<dbReference type="EMBL" id="MN740357">
    <property type="protein sequence ID" value="QHU02423.1"/>
    <property type="molecule type" value="Genomic_DNA"/>
</dbReference>
<organism evidence="2">
    <name type="scientific">viral metagenome</name>
    <dbReference type="NCBI Taxonomy" id="1070528"/>
    <lineage>
        <taxon>unclassified sequences</taxon>
        <taxon>metagenomes</taxon>
        <taxon>organismal metagenomes</taxon>
    </lineage>
</organism>
<dbReference type="AlphaFoldDB" id="A0A6C0JAU4"/>